<organism evidence="2 3">
    <name type="scientific">Marinobacterium weihaiense</name>
    <dbReference type="NCBI Taxonomy" id="2851016"/>
    <lineage>
        <taxon>Bacteria</taxon>
        <taxon>Pseudomonadati</taxon>
        <taxon>Pseudomonadota</taxon>
        <taxon>Gammaproteobacteria</taxon>
        <taxon>Oceanospirillales</taxon>
        <taxon>Oceanospirillaceae</taxon>
        <taxon>Marinobacterium</taxon>
    </lineage>
</organism>
<keyword evidence="1" id="KW-1133">Transmembrane helix</keyword>
<dbReference type="EMBL" id="JAHQZT010000019">
    <property type="protein sequence ID" value="MBV0934276.1"/>
    <property type="molecule type" value="Genomic_DNA"/>
</dbReference>
<dbReference type="InterPro" id="IPR052534">
    <property type="entry name" value="Extracell_DNA_Util/SecSys_Comp"/>
</dbReference>
<accession>A0ABS6MD97</accession>
<keyword evidence="1" id="KW-0472">Membrane</keyword>
<dbReference type="InterPro" id="IPR007813">
    <property type="entry name" value="PilN"/>
</dbReference>
<dbReference type="Proteomes" id="UP000755551">
    <property type="component" value="Unassembled WGS sequence"/>
</dbReference>
<sequence length="358" mass="41173">MKMINGGIASWVGQLRLFWNWWVTELDAAIPERWRQQWQARERRLIWSGTGFVPVQAGAVPIAPEQLATDPVVRTWRTRDRGQIRLLVLLPSAQLLHKVIQLPAAAEPRLADVLAFELDRHTPFSAEDASFGYRVVRRDRAERRIDVELFVLPAARRDAMLKALADAGLSPQWLLPETALAEPERDLHLRQTLNLLPERVRPHRRARWRWPLLVLGAMALLLLALFQWQQHHRDQLQARLQPLQQQAEQARAVQVAADRLEQGWRFLSQRRQAQPARLLLLDELTRRLPDHTWVSRLELEGSDLQLQGESSQASELIGLLEASPWLQAVSFTSPVTVNPRSGKERFSLQAQVRLEVTP</sequence>
<gene>
    <name evidence="2" type="ORF">KTN04_13105</name>
</gene>
<evidence type="ECO:0000313" key="3">
    <source>
        <dbReference type="Proteomes" id="UP000755551"/>
    </source>
</evidence>
<dbReference type="PANTHER" id="PTHR40278">
    <property type="entry name" value="DNA UTILIZATION PROTEIN HOFN"/>
    <property type="match status" value="1"/>
</dbReference>
<comment type="caution">
    <text evidence="2">The sequence shown here is derived from an EMBL/GenBank/DDBJ whole genome shotgun (WGS) entry which is preliminary data.</text>
</comment>
<name>A0ABS6MD97_9GAMM</name>
<evidence type="ECO:0000313" key="2">
    <source>
        <dbReference type="EMBL" id="MBV0934276.1"/>
    </source>
</evidence>
<protein>
    <submittedName>
        <fullName evidence="2">PilN domain-containing protein</fullName>
    </submittedName>
</protein>
<dbReference type="RefSeq" id="WP_217335685.1">
    <property type="nucleotide sequence ID" value="NZ_JAHQZT010000019.1"/>
</dbReference>
<feature type="transmembrane region" description="Helical" evidence="1">
    <location>
        <begin position="208"/>
        <end position="228"/>
    </location>
</feature>
<keyword evidence="3" id="KW-1185">Reference proteome</keyword>
<evidence type="ECO:0000256" key="1">
    <source>
        <dbReference type="SAM" id="Phobius"/>
    </source>
</evidence>
<proteinExistence type="predicted"/>
<dbReference type="PANTHER" id="PTHR40278:SF1">
    <property type="entry name" value="DNA UTILIZATION PROTEIN HOFN"/>
    <property type="match status" value="1"/>
</dbReference>
<reference evidence="2 3" key="1">
    <citation type="submission" date="2021-06" db="EMBL/GenBank/DDBJ databases">
        <title>Bacterium isolated from marine sediment.</title>
        <authorList>
            <person name="Zhu K.-L."/>
            <person name="Du Z.-J."/>
            <person name="Liang Q.-Y."/>
        </authorList>
    </citation>
    <scope>NUCLEOTIDE SEQUENCE [LARGE SCALE GENOMIC DNA]</scope>
    <source>
        <strain evidence="2 3">A346</strain>
    </source>
</reference>
<keyword evidence="1" id="KW-0812">Transmembrane</keyword>
<dbReference type="Pfam" id="PF05137">
    <property type="entry name" value="PilN"/>
    <property type="match status" value="1"/>
</dbReference>